<dbReference type="Pfam" id="PF05036">
    <property type="entry name" value="SPOR"/>
    <property type="match status" value="1"/>
</dbReference>
<dbReference type="Gene3D" id="3.30.70.1070">
    <property type="entry name" value="Sporulation related repeat"/>
    <property type="match status" value="1"/>
</dbReference>
<evidence type="ECO:0000259" key="1">
    <source>
        <dbReference type="Pfam" id="PF05036"/>
    </source>
</evidence>
<keyword evidence="3" id="KW-1185">Reference proteome</keyword>
<evidence type="ECO:0000313" key="3">
    <source>
        <dbReference type="Proteomes" id="UP000037043"/>
    </source>
</evidence>
<feature type="domain" description="SPOR" evidence="1">
    <location>
        <begin position="72"/>
        <end position="132"/>
    </location>
</feature>
<reference evidence="3" key="1">
    <citation type="submission" date="2015-08" db="EMBL/GenBank/DDBJ databases">
        <title>Genome sequence of the strict anaerobe Clostridium homopropionicum LuHBu1 (DSM 5847T).</title>
        <authorList>
            <person name="Poehlein A."/>
            <person name="Beck M."/>
            <person name="Schiel-Bengelsdorf B."/>
            <person name="Bengelsdorf F.R."/>
            <person name="Daniel R."/>
            <person name="Duerre P."/>
        </authorList>
    </citation>
    <scope>NUCLEOTIDE SEQUENCE [LARGE SCALE GENOMIC DNA]</scope>
    <source>
        <strain evidence="3">DSM 5847</strain>
    </source>
</reference>
<dbReference type="InterPro" id="IPR036680">
    <property type="entry name" value="SPOR-like_sf"/>
</dbReference>
<comment type="caution">
    <text evidence="2">The sequence shown here is derived from an EMBL/GenBank/DDBJ whole genome shotgun (WGS) entry which is preliminary data.</text>
</comment>
<proteinExistence type="predicted"/>
<dbReference type="PATRIC" id="fig|1121318.3.peg.1375"/>
<dbReference type="RefSeq" id="WP_052220935.1">
    <property type="nucleotide sequence ID" value="NZ_LHUR01000018.1"/>
</dbReference>
<dbReference type="EMBL" id="LHUR01000018">
    <property type="protein sequence ID" value="KOA20166.1"/>
    <property type="molecule type" value="Genomic_DNA"/>
</dbReference>
<dbReference type="Proteomes" id="UP000037043">
    <property type="component" value="Unassembled WGS sequence"/>
</dbReference>
<evidence type="ECO:0000313" key="2">
    <source>
        <dbReference type="EMBL" id="KOA20166.1"/>
    </source>
</evidence>
<dbReference type="STRING" id="36844.SAMN04488501_111110"/>
<sequence length="234" mass="26796">MKYTRVDFKRKNSKGSFFILLILGILILAFISGSIISKLIIKNNNIDINAKSVSEVEGKKIEDSISKNESPNEFFIIQCGVFANKVNAEALRDKLSFAKTPFIIQQEDKYRVILGIHTKTETEEIVKKLEENKIEFSKKAIIINDNDLCNAQIKEIVDARLQIINKFSNEKVKSVQTKQIKEWISSLKDSNEKSSNYAVLNELKEDTKKLPDNLVESDMDKQVAFIYKMLITLK</sequence>
<organism evidence="2 3">
    <name type="scientific">Clostridium homopropionicum DSM 5847</name>
    <dbReference type="NCBI Taxonomy" id="1121318"/>
    <lineage>
        <taxon>Bacteria</taxon>
        <taxon>Bacillati</taxon>
        <taxon>Bacillota</taxon>
        <taxon>Clostridia</taxon>
        <taxon>Eubacteriales</taxon>
        <taxon>Clostridiaceae</taxon>
        <taxon>Clostridium</taxon>
    </lineage>
</organism>
<dbReference type="GO" id="GO:0042834">
    <property type="term" value="F:peptidoglycan binding"/>
    <property type="evidence" value="ECO:0007669"/>
    <property type="project" value="InterPro"/>
</dbReference>
<dbReference type="InterPro" id="IPR007730">
    <property type="entry name" value="SPOR-like_dom"/>
</dbReference>
<name>A0A0L6ZB15_9CLOT</name>
<gene>
    <name evidence="2" type="ORF">CLHOM_13650</name>
</gene>
<dbReference type="SUPFAM" id="SSF110997">
    <property type="entry name" value="Sporulation related repeat"/>
    <property type="match status" value="1"/>
</dbReference>
<dbReference type="AlphaFoldDB" id="A0A0L6ZB15"/>
<protein>
    <submittedName>
        <fullName evidence="2">Sporulation related domain protein</fullName>
    </submittedName>
</protein>
<accession>A0A0L6ZB15</accession>